<evidence type="ECO:0000313" key="2">
    <source>
        <dbReference type="Proteomes" id="UP000053681"/>
    </source>
</evidence>
<keyword evidence="2" id="KW-1185">Reference proteome</keyword>
<dbReference type="AlphaFoldDB" id="A0A0V8JHW3"/>
<dbReference type="Proteomes" id="UP000053681">
    <property type="component" value="Unassembled WGS sequence"/>
</dbReference>
<gene>
    <name evidence="1" type="ORF">AS180_17940</name>
</gene>
<proteinExistence type="predicted"/>
<organism evidence="1 2">
    <name type="scientific">Priestia veravalensis</name>
    <dbReference type="NCBI Taxonomy" id="1414648"/>
    <lineage>
        <taxon>Bacteria</taxon>
        <taxon>Bacillati</taxon>
        <taxon>Bacillota</taxon>
        <taxon>Bacilli</taxon>
        <taxon>Bacillales</taxon>
        <taxon>Bacillaceae</taxon>
        <taxon>Priestia</taxon>
    </lineage>
</organism>
<dbReference type="RefSeq" id="WP_062687242.1">
    <property type="nucleotide sequence ID" value="NZ_KQ758692.1"/>
</dbReference>
<comment type="caution">
    <text evidence="1">The sequence shown here is derived from an EMBL/GenBank/DDBJ whole genome shotgun (WGS) entry which is preliminary data.</text>
</comment>
<protein>
    <submittedName>
        <fullName evidence="1">Uncharacterized protein</fullName>
    </submittedName>
</protein>
<dbReference type="EMBL" id="LNQP01000077">
    <property type="protein sequence ID" value="KSU86569.1"/>
    <property type="molecule type" value="Genomic_DNA"/>
</dbReference>
<name>A0A0V8JHW3_9BACI</name>
<accession>A0A0V8JHW3</accession>
<reference evidence="1 2" key="1">
    <citation type="submission" date="2015-11" db="EMBL/GenBank/DDBJ databases">
        <title>Bacillus caseinolyticus sp nov.</title>
        <authorList>
            <person name="Dastager S.G."/>
            <person name="Mawlankar R."/>
        </authorList>
    </citation>
    <scope>NUCLEOTIDE SEQUENCE [LARGE SCALE GENOMIC DNA]</scope>
    <source>
        <strain evidence="1 2">SGD-V-76</strain>
    </source>
</reference>
<sequence length="127" mass="14233">MICANCGEAIHSIDRYYRAGKNGTLFCSEDCSYEAFEGFYSKQEVEKTLVCHIGKGDSADVKFHVDGEAALEVAKVLEMALTKDPPFIMTVKNGVGEYQKIASREEFLEHYLSWAIGTLYDLTDTEE</sequence>
<evidence type="ECO:0000313" key="1">
    <source>
        <dbReference type="EMBL" id="KSU86569.1"/>
    </source>
</evidence>